<protein>
    <recommendedName>
        <fullName evidence="3">Sporulation protein YtxC</fullName>
    </recommendedName>
</protein>
<dbReference type="EMBL" id="SWLG01000001">
    <property type="protein sequence ID" value="TLS39157.1"/>
    <property type="molecule type" value="Genomic_DNA"/>
</dbReference>
<reference evidence="1 2" key="1">
    <citation type="submission" date="2019-04" db="EMBL/GenBank/DDBJ databases">
        <title>Bacillus caeni sp. nov., a bacterium isolated from mangrove sediment.</title>
        <authorList>
            <person name="Huang H."/>
            <person name="Mo K."/>
            <person name="Hu Y."/>
        </authorList>
    </citation>
    <scope>NUCLEOTIDE SEQUENCE [LARGE SCALE GENOMIC DNA]</scope>
    <source>
        <strain evidence="1 2">HB172195</strain>
    </source>
</reference>
<sequence length="285" mass="33637">MIAISFRHQSDAVFVHTRLNQKLSGKGLLKSVSAAIEKTCIIVIKTTPLIYKRQVLPCLAKALTECVLEKYEMNWYEQMIEHQFYFKEKEEQREIISLAMAISARERPDIPETAKIPAGKDLLFNAFYAFLKEECSFSFDSLIRFRLKDYFLTLKELVGIAIDEYKLEQEYQNFIDHLRHSVQKRHPVKVEINLLYDKYFLFYDEHFRLLGNNYLKSFIDEEIRHFNGFEIDPCVLGPLIGLAPRRICVYTNEIDLGLLQTIQNVFQERVEIRKKVDFYNIRTLG</sequence>
<dbReference type="AlphaFoldDB" id="A0A5R9F6G6"/>
<keyword evidence="2" id="KW-1185">Reference proteome</keyword>
<dbReference type="Proteomes" id="UP000308230">
    <property type="component" value="Unassembled WGS sequence"/>
</dbReference>
<proteinExistence type="predicted"/>
<accession>A0A5R9F6G6</accession>
<gene>
    <name evidence="1" type="ORF">FCL54_02255</name>
</gene>
<dbReference type="OrthoDB" id="2986513at2"/>
<organism evidence="1 2">
    <name type="scientific">Exobacillus caeni</name>
    <dbReference type="NCBI Taxonomy" id="2574798"/>
    <lineage>
        <taxon>Bacteria</taxon>
        <taxon>Bacillati</taxon>
        <taxon>Bacillota</taxon>
        <taxon>Bacilli</taxon>
        <taxon>Bacillales</taxon>
        <taxon>Guptibacillaceae</taxon>
        <taxon>Exobacillus</taxon>
    </lineage>
</organism>
<name>A0A5R9F6G6_9BACL</name>
<evidence type="ECO:0008006" key="3">
    <source>
        <dbReference type="Google" id="ProtNLM"/>
    </source>
</evidence>
<dbReference type="RefSeq" id="WP_138122722.1">
    <property type="nucleotide sequence ID" value="NZ_SWLG01000001.1"/>
</dbReference>
<dbReference type="InterPro" id="IPR014199">
    <property type="entry name" value="Spore_YtxC"/>
</dbReference>
<dbReference type="Pfam" id="PF08812">
    <property type="entry name" value="YtxC"/>
    <property type="match status" value="1"/>
</dbReference>
<evidence type="ECO:0000313" key="2">
    <source>
        <dbReference type="Proteomes" id="UP000308230"/>
    </source>
</evidence>
<evidence type="ECO:0000313" key="1">
    <source>
        <dbReference type="EMBL" id="TLS39157.1"/>
    </source>
</evidence>
<comment type="caution">
    <text evidence="1">The sequence shown here is derived from an EMBL/GenBank/DDBJ whole genome shotgun (WGS) entry which is preliminary data.</text>
</comment>